<accession>A0A6J1MXU6</accession>
<dbReference type="AlphaFoldDB" id="A0A6J1MXU6"/>
<dbReference type="InterPro" id="IPR009422">
    <property type="entry name" value="Gemin6"/>
</dbReference>
<gene>
    <name evidence="4" type="primary">LOC112045701</name>
</gene>
<keyword evidence="3" id="KW-1185">Reference proteome</keyword>
<organism evidence="3 4">
    <name type="scientific">Bicyclus anynana</name>
    <name type="common">Squinting bush brown butterfly</name>
    <dbReference type="NCBI Taxonomy" id="110368"/>
    <lineage>
        <taxon>Eukaryota</taxon>
        <taxon>Metazoa</taxon>
        <taxon>Ecdysozoa</taxon>
        <taxon>Arthropoda</taxon>
        <taxon>Hexapoda</taxon>
        <taxon>Insecta</taxon>
        <taxon>Pterygota</taxon>
        <taxon>Neoptera</taxon>
        <taxon>Endopterygota</taxon>
        <taxon>Lepidoptera</taxon>
        <taxon>Glossata</taxon>
        <taxon>Ditrysia</taxon>
        <taxon>Papilionoidea</taxon>
        <taxon>Nymphalidae</taxon>
        <taxon>Satyrinae</taxon>
        <taxon>Satyrini</taxon>
        <taxon>Mycalesina</taxon>
        <taxon>Bicyclus</taxon>
    </lineage>
</organism>
<evidence type="ECO:0000313" key="3">
    <source>
        <dbReference type="Proteomes" id="UP001652582"/>
    </source>
</evidence>
<dbReference type="PANTHER" id="PTHR14710">
    <property type="entry name" value="GEM-ASSOCIATED PROTEIN 6"/>
    <property type="match status" value="1"/>
</dbReference>
<sequence length="164" mass="18549">MESETSYHSIKNNPKFLLSLKSKYVHIQLIQNRTINGFIQAIDPEGHSIILLEPRGESYRTILIPGHSVLDLSITDPSSDTKPPKVHALQPSKIVTDLVPKRRKLMSWLKRNRLSVIEKDNNIVLGNVLILPPYDATCIYSTNVIVARHVKGIVDKMPDDFVET</sequence>
<feature type="domain" description="AD" evidence="1">
    <location>
        <begin position="68"/>
        <end position="162"/>
    </location>
</feature>
<dbReference type="OrthoDB" id="77463at2759"/>
<dbReference type="GO" id="GO:0032797">
    <property type="term" value="C:SMN complex"/>
    <property type="evidence" value="ECO:0007669"/>
    <property type="project" value="TreeGrafter"/>
</dbReference>
<dbReference type="GeneID" id="112045701"/>
<dbReference type="PROSITE" id="PS52002">
    <property type="entry name" value="SM"/>
    <property type="match status" value="1"/>
</dbReference>
<dbReference type="GO" id="GO:0000387">
    <property type="term" value="P:spliceosomal snRNP assembly"/>
    <property type="evidence" value="ECO:0007669"/>
    <property type="project" value="TreeGrafter"/>
</dbReference>
<protein>
    <submittedName>
        <fullName evidence="4">Uncharacterized protein LOC112045701</fullName>
    </submittedName>
</protein>
<proteinExistence type="predicted"/>
<feature type="domain" description="Sm" evidence="2">
    <location>
        <begin position="12"/>
        <end position="78"/>
    </location>
</feature>
<dbReference type="RefSeq" id="XP_023937752.2">
    <property type="nucleotide sequence ID" value="XM_024081984.2"/>
</dbReference>
<evidence type="ECO:0000259" key="2">
    <source>
        <dbReference type="PROSITE" id="PS52002"/>
    </source>
</evidence>
<evidence type="ECO:0000259" key="1">
    <source>
        <dbReference type="PROSITE" id="PS52001"/>
    </source>
</evidence>
<dbReference type="InterPro" id="IPR047575">
    <property type="entry name" value="Sm"/>
</dbReference>
<dbReference type="GO" id="GO:0003723">
    <property type="term" value="F:RNA binding"/>
    <property type="evidence" value="ECO:0007669"/>
    <property type="project" value="InterPro"/>
</dbReference>
<dbReference type="PANTHER" id="PTHR14710:SF2">
    <property type="entry name" value="GEM-ASSOCIATED PROTEIN 6"/>
    <property type="match status" value="1"/>
</dbReference>
<dbReference type="Gene3D" id="2.30.30.100">
    <property type="match status" value="1"/>
</dbReference>
<name>A0A6J1MXU6_BICAN</name>
<dbReference type="GO" id="GO:0005634">
    <property type="term" value="C:nucleus"/>
    <property type="evidence" value="ECO:0007669"/>
    <property type="project" value="InterPro"/>
</dbReference>
<dbReference type="InterPro" id="IPR047574">
    <property type="entry name" value="AD"/>
</dbReference>
<dbReference type="GO" id="GO:0000245">
    <property type="term" value="P:spliceosomal complex assembly"/>
    <property type="evidence" value="ECO:0007669"/>
    <property type="project" value="InterPro"/>
</dbReference>
<evidence type="ECO:0000313" key="4">
    <source>
        <dbReference type="RefSeq" id="XP_023937752.2"/>
    </source>
</evidence>
<reference evidence="4" key="1">
    <citation type="submission" date="2025-08" db="UniProtKB">
        <authorList>
            <consortium name="RefSeq"/>
        </authorList>
    </citation>
    <scope>IDENTIFICATION</scope>
</reference>
<dbReference type="Proteomes" id="UP001652582">
    <property type="component" value="Chromosome 26"/>
</dbReference>
<dbReference type="PROSITE" id="PS52001">
    <property type="entry name" value="AD"/>
    <property type="match status" value="1"/>
</dbReference>
<dbReference type="KEGG" id="bany:112045701"/>